<comment type="caution">
    <text evidence="1">The sequence shown here is derived from an EMBL/GenBank/DDBJ whole genome shotgun (WGS) entry which is preliminary data.</text>
</comment>
<name>A0A4Y2J9I5_ARAVE</name>
<dbReference type="Proteomes" id="UP000499080">
    <property type="component" value="Unassembled WGS sequence"/>
</dbReference>
<gene>
    <name evidence="1" type="ORF">AVEN_222422_1</name>
</gene>
<organism evidence="1 2">
    <name type="scientific">Araneus ventricosus</name>
    <name type="common">Orbweaver spider</name>
    <name type="synonym">Epeira ventricosa</name>
    <dbReference type="NCBI Taxonomy" id="182803"/>
    <lineage>
        <taxon>Eukaryota</taxon>
        <taxon>Metazoa</taxon>
        <taxon>Ecdysozoa</taxon>
        <taxon>Arthropoda</taxon>
        <taxon>Chelicerata</taxon>
        <taxon>Arachnida</taxon>
        <taxon>Araneae</taxon>
        <taxon>Araneomorphae</taxon>
        <taxon>Entelegynae</taxon>
        <taxon>Araneoidea</taxon>
        <taxon>Araneidae</taxon>
        <taxon>Araneus</taxon>
    </lineage>
</organism>
<evidence type="ECO:0000313" key="2">
    <source>
        <dbReference type="Proteomes" id="UP000499080"/>
    </source>
</evidence>
<proteinExistence type="predicted"/>
<dbReference type="AlphaFoldDB" id="A0A4Y2J9I5"/>
<dbReference type="EMBL" id="BGPR01003272">
    <property type="protein sequence ID" value="GBM85912.1"/>
    <property type="molecule type" value="Genomic_DNA"/>
</dbReference>
<evidence type="ECO:0000313" key="1">
    <source>
        <dbReference type="EMBL" id="GBM85912.1"/>
    </source>
</evidence>
<reference evidence="1 2" key="1">
    <citation type="journal article" date="2019" name="Sci. Rep.">
        <title>Orb-weaving spider Araneus ventricosus genome elucidates the spidroin gene catalogue.</title>
        <authorList>
            <person name="Kono N."/>
            <person name="Nakamura H."/>
            <person name="Ohtoshi R."/>
            <person name="Moran D.A.P."/>
            <person name="Shinohara A."/>
            <person name="Yoshida Y."/>
            <person name="Fujiwara M."/>
            <person name="Mori M."/>
            <person name="Tomita M."/>
            <person name="Arakawa K."/>
        </authorList>
    </citation>
    <scope>NUCLEOTIDE SEQUENCE [LARGE SCALE GENOMIC DNA]</scope>
</reference>
<keyword evidence="2" id="KW-1185">Reference proteome</keyword>
<protein>
    <submittedName>
        <fullName evidence="1">Uncharacterized protein</fullName>
    </submittedName>
</protein>
<accession>A0A4Y2J9I5</accession>
<sequence>MATNPSVVVYLKSRSNFCVFSGWCNGILSLLQGREFSIKILQIRNYDLITENAIEFDDERDITFFYHSIDYQCSFQHVTGSWIPLFKDHFGDTTAMAYMDLERINRQTRRNLQLRVSLKNI</sequence>